<organism evidence="1">
    <name type="scientific">Lentimicrobium saccharophilum</name>
    <dbReference type="NCBI Taxonomy" id="1678841"/>
    <lineage>
        <taxon>Bacteria</taxon>
        <taxon>Pseudomonadati</taxon>
        <taxon>Bacteroidota</taxon>
        <taxon>Bacteroidia</taxon>
        <taxon>Bacteroidales</taxon>
        <taxon>Lentimicrobiaceae</taxon>
        <taxon>Lentimicrobium</taxon>
    </lineage>
</organism>
<dbReference type="Proteomes" id="UP000053091">
    <property type="component" value="Unassembled WGS sequence"/>
</dbReference>
<dbReference type="EMBL" id="DF968182">
    <property type="protein sequence ID" value="GAP43366.1"/>
    <property type="molecule type" value="Genomic_DNA"/>
</dbReference>
<evidence type="ECO:0000313" key="1">
    <source>
        <dbReference type="EMBL" id="GAP43366.1"/>
    </source>
</evidence>
<accession>A0A0S7C1W2</accession>
<name>A0A0S7C1W2_9BACT</name>
<dbReference type="RefSeq" id="WP_062040335.1">
    <property type="nucleotide sequence ID" value="NZ_DF968182.1"/>
</dbReference>
<keyword evidence="2" id="KW-1185">Reference proteome</keyword>
<gene>
    <name evidence="1" type="ORF">TBC1_111519</name>
</gene>
<proteinExistence type="predicted"/>
<reference evidence="1" key="1">
    <citation type="journal article" date="2015" name="Genome Announc.">
        <title>Draft Genome Sequence of Bacteroidales Strain TBC1, a Novel Isolate from a Methanogenic Wastewater Treatment System.</title>
        <authorList>
            <person name="Tourlousse D.M."/>
            <person name="Matsuura N."/>
            <person name="Sun L."/>
            <person name="Toyonaga M."/>
            <person name="Kuroda K."/>
            <person name="Ohashi A."/>
            <person name="Cruz R."/>
            <person name="Yamaguchi T."/>
            <person name="Sekiguchi Y."/>
        </authorList>
    </citation>
    <scope>NUCLEOTIDE SEQUENCE [LARGE SCALE GENOMIC DNA]</scope>
    <source>
        <strain evidence="1">TBC1</strain>
    </source>
</reference>
<dbReference type="STRING" id="1678841.TBC1_111519"/>
<evidence type="ECO:0000313" key="2">
    <source>
        <dbReference type="Proteomes" id="UP000053091"/>
    </source>
</evidence>
<protein>
    <submittedName>
        <fullName evidence="1">Uncharacterized protein</fullName>
    </submittedName>
</protein>
<dbReference type="AlphaFoldDB" id="A0A0S7C1W2"/>
<sequence length="230" mass="27200">MNKILLFSTLVLLTLKTYSQNNFDYGLSKFDFENYEKENPSFENIDSILGIDKESINQSLKSLTGCFFSNITFEKGQIIKTGSKFLNPNFKRFYNKKQNDPENFLYNLPSYELIYKFHNSQIEQFYYFNIYLNSKGEIIGQNNFLHSDKKDCTLIDFEKAKSIVKNKWKNDKSDIYVRFGYYGKKNCIAWKISRSIRGEHDGYLGEMQTFILDAVNGKIIYKKKEKLLYE</sequence>